<comment type="caution">
    <text evidence="2">The sequence shown here is derived from an EMBL/GenBank/DDBJ whole genome shotgun (WGS) entry which is preliminary data.</text>
</comment>
<sequence length="66" mass="7177">MEEMEIKIDIQVDAAGRPSNLAAGGLGRANRKARGSGALKSDGSQGKDHNSQRRKMASFKNITHRR</sequence>
<keyword evidence="3" id="KW-1185">Reference proteome</keyword>
<dbReference type="EMBL" id="VCAZ01000045">
    <property type="protein sequence ID" value="TSM44143.1"/>
    <property type="molecule type" value="Genomic_DNA"/>
</dbReference>
<dbReference type="AlphaFoldDB" id="A0A556U3W8"/>
<evidence type="ECO:0000256" key="1">
    <source>
        <dbReference type="SAM" id="MobiDB-lite"/>
    </source>
</evidence>
<reference evidence="2 3" key="1">
    <citation type="journal article" date="2019" name="Genome Biol. Evol.">
        <title>Whole-Genome Sequencing of the Giant Devil Catfish, Bagarius yarrelli.</title>
        <authorList>
            <person name="Jiang W."/>
            <person name="Lv Y."/>
            <person name="Cheng L."/>
            <person name="Yang K."/>
            <person name="Chao B."/>
            <person name="Wang X."/>
            <person name="Li Y."/>
            <person name="Pan X."/>
            <person name="You X."/>
            <person name="Zhang Y."/>
            <person name="Yang J."/>
            <person name="Li J."/>
            <person name="Zhang X."/>
            <person name="Liu S."/>
            <person name="Sun C."/>
            <person name="Yang J."/>
            <person name="Shi Q."/>
        </authorList>
    </citation>
    <scope>NUCLEOTIDE SEQUENCE [LARGE SCALE GENOMIC DNA]</scope>
    <source>
        <strain evidence="2">JWS20170419001</strain>
        <tissue evidence="2">Muscle</tissue>
    </source>
</reference>
<evidence type="ECO:0000313" key="3">
    <source>
        <dbReference type="Proteomes" id="UP000319801"/>
    </source>
</evidence>
<accession>A0A556U3W8</accession>
<name>A0A556U3W8_BAGYA</name>
<gene>
    <name evidence="2" type="ORF">Baya_7669</name>
</gene>
<feature type="compositionally biased region" description="Basic residues" evidence="1">
    <location>
        <begin position="52"/>
        <end position="66"/>
    </location>
</feature>
<protein>
    <submittedName>
        <fullName evidence="2">Uncharacterized protein</fullName>
    </submittedName>
</protein>
<organism evidence="2 3">
    <name type="scientific">Bagarius yarrelli</name>
    <name type="common">Goonch</name>
    <name type="synonym">Bagrus yarrelli</name>
    <dbReference type="NCBI Taxonomy" id="175774"/>
    <lineage>
        <taxon>Eukaryota</taxon>
        <taxon>Metazoa</taxon>
        <taxon>Chordata</taxon>
        <taxon>Craniata</taxon>
        <taxon>Vertebrata</taxon>
        <taxon>Euteleostomi</taxon>
        <taxon>Actinopterygii</taxon>
        <taxon>Neopterygii</taxon>
        <taxon>Teleostei</taxon>
        <taxon>Ostariophysi</taxon>
        <taxon>Siluriformes</taxon>
        <taxon>Sisoridae</taxon>
        <taxon>Sisorinae</taxon>
        <taxon>Bagarius</taxon>
    </lineage>
</organism>
<feature type="region of interest" description="Disordered" evidence="1">
    <location>
        <begin position="14"/>
        <end position="66"/>
    </location>
</feature>
<evidence type="ECO:0000313" key="2">
    <source>
        <dbReference type="EMBL" id="TSM44143.1"/>
    </source>
</evidence>
<proteinExistence type="predicted"/>
<dbReference type="Proteomes" id="UP000319801">
    <property type="component" value="Unassembled WGS sequence"/>
</dbReference>